<dbReference type="GO" id="GO:0050909">
    <property type="term" value="P:sensory perception of taste"/>
    <property type="evidence" value="ECO:0007669"/>
    <property type="project" value="InterPro"/>
</dbReference>
<keyword evidence="3 8" id="KW-0812">Transmembrane</keyword>
<keyword evidence="6 8" id="KW-0675">Receptor</keyword>
<keyword evidence="7 8" id="KW-0807">Transducer</keyword>
<comment type="subcellular location">
    <subcellularLocation>
        <location evidence="1 8">Cell membrane</location>
        <topology evidence="1 8">Multi-pass membrane protein</topology>
    </subcellularLocation>
</comment>
<sequence>MANGEFRFSKFIFAYSVLIFAMLSTITAYLVFSNVKIKKTEGRFEDVVIEYLFQFYLTPIITFPLHWVESAKMAEIFSKWYLFEDLYRKIIGNKILIRKKRKYTIVTIGLWLMSSGMMFALYITLAEFEALKVIPYCFFNVTIYIFGGFWCIYMDAIRCVATQLEKDFRRSLRNIGPSYIPAELKILYMSLNELLQDFSSALSYSLIFLFLFLFVTVILSIYGLVSQLSQGITWKDVPHAVTAIMALAVLYISCEAAEKTTTSLKRNFQKPLLLLDTTWMRHETKKEITSFLRATLMNNSDVNISGFFTVNRGMFGALMSTMATYLIVLLQFQIILPEEMEEENIVNNSTSYNDYLPTEVTDYGYTFNI</sequence>
<accession>A0A1W4X3U4</accession>
<dbReference type="InterPro" id="IPR013604">
    <property type="entry name" value="7TM_chemorcpt"/>
</dbReference>
<evidence type="ECO:0000256" key="4">
    <source>
        <dbReference type="ARBA" id="ARBA00022989"/>
    </source>
</evidence>
<dbReference type="GeneID" id="108740810"/>
<keyword evidence="4 8" id="KW-1133">Transmembrane helix</keyword>
<evidence type="ECO:0000256" key="5">
    <source>
        <dbReference type="ARBA" id="ARBA00023136"/>
    </source>
</evidence>
<dbReference type="AlphaFoldDB" id="A0A1W4X3U4"/>
<dbReference type="Proteomes" id="UP000192223">
    <property type="component" value="Unplaced"/>
</dbReference>
<feature type="transmembrane region" description="Helical" evidence="8">
    <location>
        <begin position="133"/>
        <end position="153"/>
    </location>
</feature>
<evidence type="ECO:0000313" key="9">
    <source>
        <dbReference type="Proteomes" id="UP000192223"/>
    </source>
</evidence>
<dbReference type="RefSeq" id="XP_018330796.1">
    <property type="nucleotide sequence ID" value="XM_018475294.1"/>
</dbReference>
<keyword evidence="5 8" id="KW-0472">Membrane</keyword>
<comment type="similarity">
    <text evidence="8">Belongs to the insect chemoreceptor superfamily. Gustatory receptor (GR) family.</text>
</comment>
<evidence type="ECO:0000313" key="10">
    <source>
        <dbReference type="RefSeq" id="XP_018330796.1"/>
    </source>
</evidence>
<gene>
    <name evidence="10" type="primary">LOC108740810</name>
</gene>
<keyword evidence="9" id="KW-1185">Reference proteome</keyword>
<dbReference type="PANTHER" id="PTHR21143">
    <property type="entry name" value="INVERTEBRATE GUSTATORY RECEPTOR"/>
    <property type="match status" value="1"/>
</dbReference>
<dbReference type="PANTHER" id="PTHR21143:SF131">
    <property type="entry name" value="GUSTATORY AND ODORANT RECEPTOR 63A-RELATED"/>
    <property type="match status" value="1"/>
</dbReference>
<dbReference type="GO" id="GO:0030424">
    <property type="term" value="C:axon"/>
    <property type="evidence" value="ECO:0007669"/>
    <property type="project" value="TreeGrafter"/>
</dbReference>
<comment type="function">
    <text evidence="8">Gustatory receptor which mediates acceptance or avoidance behavior, depending on its substrates.</text>
</comment>
<evidence type="ECO:0000256" key="7">
    <source>
        <dbReference type="ARBA" id="ARBA00023224"/>
    </source>
</evidence>
<dbReference type="GO" id="GO:0043025">
    <property type="term" value="C:neuronal cell body"/>
    <property type="evidence" value="ECO:0007669"/>
    <property type="project" value="TreeGrafter"/>
</dbReference>
<evidence type="ECO:0000256" key="8">
    <source>
        <dbReference type="RuleBase" id="RU363108"/>
    </source>
</evidence>
<dbReference type="FunCoup" id="A0A1W4X3U4">
    <property type="interactions" value="4"/>
</dbReference>
<dbReference type="CTD" id="38453"/>
<protein>
    <recommendedName>
        <fullName evidence="8">Gustatory receptor</fullName>
    </recommendedName>
</protein>
<dbReference type="GO" id="GO:0005886">
    <property type="term" value="C:plasma membrane"/>
    <property type="evidence" value="ECO:0007669"/>
    <property type="project" value="UniProtKB-SubCell"/>
</dbReference>
<dbReference type="OrthoDB" id="6625921at2759"/>
<evidence type="ECO:0000256" key="6">
    <source>
        <dbReference type="ARBA" id="ARBA00023170"/>
    </source>
</evidence>
<feature type="transmembrane region" description="Helical" evidence="8">
    <location>
        <begin position="237"/>
        <end position="257"/>
    </location>
</feature>
<dbReference type="GO" id="GO:0007165">
    <property type="term" value="P:signal transduction"/>
    <property type="evidence" value="ECO:0007669"/>
    <property type="project" value="UniProtKB-KW"/>
</dbReference>
<evidence type="ECO:0000256" key="2">
    <source>
        <dbReference type="ARBA" id="ARBA00022475"/>
    </source>
</evidence>
<proteinExistence type="inferred from homology"/>
<evidence type="ECO:0000256" key="3">
    <source>
        <dbReference type="ARBA" id="ARBA00022692"/>
    </source>
</evidence>
<feature type="transmembrane region" description="Helical" evidence="8">
    <location>
        <begin position="201"/>
        <end position="225"/>
    </location>
</feature>
<dbReference type="InParanoid" id="A0A1W4X3U4"/>
<evidence type="ECO:0000256" key="1">
    <source>
        <dbReference type="ARBA" id="ARBA00004651"/>
    </source>
</evidence>
<reference evidence="10" key="1">
    <citation type="submission" date="2025-08" db="UniProtKB">
        <authorList>
            <consortium name="RefSeq"/>
        </authorList>
    </citation>
    <scope>IDENTIFICATION</scope>
    <source>
        <tissue evidence="10">Entire body</tissue>
    </source>
</reference>
<dbReference type="STRING" id="224129.A0A1W4X3U4"/>
<organism evidence="9 10">
    <name type="scientific">Agrilus planipennis</name>
    <name type="common">Emerald ash borer</name>
    <name type="synonym">Agrilus marcopoli</name>
    <dbReference type="NCBI Taxonomy" id="224129"/>
    <lineage>
        <taxon>Eukaryota</taxon>
        <taxon>Metazoa</taxon>
        <taxon>Ecdysozoa</taxon>
        <taxon>Arthropoda</taxon>
        <taxon>Hexapoda</taxon>
        <taxon>Insecta</taxon>
        <taxon>Pterygota</taxon>
        <taxon>Neoptera</taxon>
        <taxon>Endopterygota</taxon>
        <taxon>Coleoptera</taxon>
        <taxon>Polyphaga</taxon>
        <taxon>Elateriformia</taxon>
        <taxon>Buprestoidea</taxon>
        <taxon>Buprestidae</taxon>
        <taxon>Agrilinae</taxon>
        <taxon>Agrilus</taxon>
    </lineage>
</organism>
<dbReference type="Pfam" id="PF08395">
    <property type="entry name" value="7tm_7"/>
    <property type="match status" value="1"/>
</dbReference>
<dbReference type="GO" id="GO:0030425">
    <property type="term" value="C:dendrite"/>
    <property type="evidence" value="ECO:0007669"/>
    <property type="project" value="TreeGrafter"/>
</dbReference>
<feature type="transmembrane region" description="Helical" evidence="8">
    <location>
        <begin position="315"/>
        <end position="336"/>
    </location>
</feature>
<feature type="transmembrane region" description="Helical" evidence="8">
    <location>
        <begin position="103"/>
        <end position="121"/>
    </location>
</feature>
<feature type="transmembrane region" description="Helical" evidence="8">
    <location>
        <begin position="12"/>
        <end position="31"/>
    </location>
</feature>
<dbReference type="KEGG" id="apln:108740810"/>
<comment type="caution">
    <text evidence="8">Lacks conserved residue(s) required for the propagation of feature annotation.</text>
</comment>
<keyword evidence="2 8" id="KW-1003">Cell membrane</keyword>
<name>A0A1W4X3U4_AGRPL</name>